<dbReference type="InterPro" id="IPR011006">
    <property type="entry name" value="CheY-like_superfamily"/>
</dbReference>
<keyword evidence="3" id="KW-0597">Phosphoprotein</keyword>
<feature type="modified residue" description="4-aspartylphosphate" evidence="3">
    <location>
        <position position="57"/>
    </location>
</feature>
<dbReference type="SUPFAM" id="SSF52172">
    <property type="entry name" value="CheY-like"/>
    <property type="match status" value="1"/>
</dbReference>
<organism evidence="5 6">
    <name type="scientific">Pseudobutyrivibrio ruminis DSM 9787</name>
    <dbReference type="NCBI Taxonomy" id="1123011"/>
    <lineage>
        <taxon>Bacteria</taxon>
        <taxon>Bacillati</taxon>
        <taxon>Bacillota</taxon>
        <taxon>Clostridia</taxon>
        <taxon>Lachnospirales</taxon>
        <taxon>Lachnospiraceae</taxon>
        <taxon>Pseudobutyrivibrio</taxon>
    </lineage>
</organism>
<evidence type="ECO:0000256" key="1">
    <source>
        <dbReference type="ARBA" id="ARBA00018672"/>
    </source>
</evidence>
<evidence type="ECO:0000313" key="5">
    <source>
        <dbReference type="EMBL" id="SOC17790.1"/>
    </source>
</evidence>
<dbReference type="EMBL" id="OBMR01000016">
    <property type="protein sequence ID" value="SOC17790.1"/>
    <property type="molecule type" value="Genomic_DNA"/>
</dbReference>
<gene>
    <name evidence="5" type="ORF">SAMN02910411_0526</name>
</gene>
<evidence type="ECO:0000256" key="3">
    <source>
        <dbReference type="PROSITE-ProRule" id="PRU00169"/>
    </source>
</evidence>
<dbReference type="Proteomes" id="UP000219563">
    <property type="component" value="Unassembled WGS sequence"/>
</dbReference>
<dbReference type="PROSITE" id="PS50110">
    <property type="entry name" value="RESPONSE_REGULATORY"/>
    <property type="match status" value="1"/>
</dbReference>
<evidence type="ECO:0000313" key="6">
    <source>
        <dbReference type="Proteomes" id="UP000219563"/>
    </source>
</evidence>
<dbReference type="RefSeq" id="WP_179670771.1">
    <property type="nucleotide sequence ID" value="NZ_OBMR01000016.1"/>
</dbReference>
<dbReference type="GO" id="GO:0000160">
    <property type="term" value="P:phosphorelay signal transduction system"/>
    <property type="evidence" value="ECO:0007669"/>
    <property type="project" value="InterPro"/>
</dbReference>
<dbReference type="Pfam" id="PF00072">
    <property type="entry name" value="Response_reg"/>
    <property type="match status" value="1"/>
</dbReference>
<dbReference type="InterPro" id="IPR001789">
    <property type="entry name" value="Sig_transdc_resp-reg_receiver"/>
</dbReference>
<evidence type="ECO:0000259" key="4">
    <source>
        <dbReference type="PROSITE" id="PS50110"/>
    </source>
</evidence>
<evidence type="ECO:0000256" key="2">
    <source>
        <dbReference type="ARBA" id="ARBA00024867"/>
    </source>
</evidence>
<accession>A0A285T9F0</accession>
<comment type="function">
    <text evidence="2">May play the central regulatory role in sporulation. It may be an element of the effector pathway responsible for the activation of sporulation genes in response to nutritional stress. Spo0A may act in concert with spo0H (a sigma factor) to control the expression of some genes that are critical to the sporulation process.</text>
</comment>
<feature type="domain" description="Response regulatory" evidence="4">
    <location>
        <begin position="2"/>
        <end position="126"/>
    </location>
</feature>
<name>A0A285T9F0_9FIRM</name>
<protein>
    <recommendedName>
        <fullName evidence="1">Stage 0 sporulation protein A homolog</fullName>
    </recommendedName>
</protein>
<dbReference type="CDD" id="cd00156">
    <property type="entry name" value="REC"/>
    <property type="match status" value="1"/>
</dbReference>
<proteinExistence type="predicted"/>
<reference evidence="5 6" key="1">
    <citation type="submission" date="2017-08" db="EMBL/GenBank/DDBJ databases">
        <authorList>
            <person name="de Groot N.N."/>
        </authorList>
    </citation>
    <scope>NUCLEOTIDE SEQUENCE [LARGE SCALE GENOMIC DNA]</scope>
    <source>
        <strain evidence="5 6">DSM 9787</strain>
    </source>
</reference>
<dbReference type="AlphaFoldDB" id="A0A285T9F0"/>
<sequence length="137" mass="15594">MKILIIEDTALKFASISRVLKNAGFIEIDSEKNLEDGLKTIESSVKSDDKYGVIITDMWYPREDLGLEEPCGLELVETVKARGYDIPVIICSSQQYRCENALGEVLYKENEDWNKELLISLVKKAYNINKTKGENNE</sequence>
<dbReference type="Gene3D" id="3.40.50.2300">
    <property type="match status" value="1"/>
</dbReference>